<reference evidence="1 2" key="1">
    <citation type="submission" date="2014-04" db="EMBL/GenBank/DDBJ databases">
        <authorList>
            <consortium name="DOE Joint Genome Institute"/>
            <person name="Kuo A."/>
            <person name="Kohler A."/>
            <person name="Costa M.D."/>
            <person name="Nagy L.G."/>
            <person name="Floudas D."/>
            <person name="Copeland A."/>
            <person name="Barry K.W."/>
            <person name="Cichocki N."/>
            <person name="Veneault-Fourrey C."/>
            <person name="LaButti K."/>
            <person name="Lindquist E.A."/>
            <person name="Lipzen A."/>
            <person name="Lundell T."/>
            <person name="Morin E."/>
            <person name="Murat C."/>
            <person name="Sun H."/>
            <person name="Tunlid A."/>
            <person name="Henrissat B."/>
            <person name="Grigoriev I.V."/>
            <person name="Hibbett D.S."/>
            <person name="Martin F."/>
            <person name="Nordberg H.P."/>
            <person name="Cantor M.N."/>
            <person name="Hua S.X."/>
        </authorList>
    </citation>
    <scope>NUCLEOTIDE SEQUENCE [LARGE SCALE GENOMIC DNA]</scope>
    <source>
        <strain evidence="1 2">441</strain>
    </source>
</reference>
<dbReference type="HOGENOM" id="CLU_2813353_0_0_1"/>
<dbReference type="EMBL" id="KN833870">
    <property type="protein sequence ID" value="KIK15968.1"/>
    <property type="molecule type" value="Genomic_DNA"/>
</dbReference>
<organism evidence="1 2">
    <name type="scientific">Pisolithus microcarpus 441</name>
    <dbReference type="NCBI Taxonomy" id="765257"/>
    <lineage>
        <taxon>Eukaryota</taxon>
        <taxon>Fungi</taxon>
        <taxon>Dikarya</taxon>
        <taxon>Basidiomycota</taxon>
        <taxon>Agaricomycotina</taxon>
        <taxon>Agaricomycetes</taxon>
        <taxon>Agaricomycetidae</taxon>
        <taxon>Boletales</taxon>
        <taxon>Sclerodermatineae</taxon>
        <taxon>Pisolithaceae</taxon>
        <taxon>Pisolithus</taxon>
    </lineage>
</organism>
<dbReference type="AlphaFoldDB" id="A0A0C9Z7Y7"/>
<dbReference type="Proteomes" id="UP000054018">
    <property type="component" value="Unassembled WGS sequence"/>
</dbReference>
<proteinExistence type="predicted"/>
<keyword evidence="2" id="KW-1185">Reference proteome</keyword>
<sequence>MDCYVPIHAATCQNDFPDESLMFHNQGISETILSQLNYLVSSVLFSKLARIVCQRISVQSSGFLVKY</sequence>
<protein>
    <submittedName>
        <fullName evidence="1">Unplaced genomic scaffold scaffold_186, whole genome shotgun sequence</fullName>
    </submittedName>
</protein>
<evidence type="ECO:0000313" key="2">
    <source>
        <dbReference type="Proteomes" id="UP000054018"/>
    </source>
</evidence>
<name>A0A0C9Z7Y7_9AGAM</name>
<accession>A0A0C9Z7Y7</accession>
<evidence type="ECO:0000313" key="1">
    <source>
        <dbReference type="EMBL" id="KIK15968.1"/>
    </source>
</evidence>
<reference evidence="2" key="2">
    <citation type="submission" date="2015-01" db="EMBL/GenBank/DDBJ databases">
        <title>Evolutionary Origins and Diversification of the Mycorrhizal Mutualists.</title>
        <authorList>
            <consortium name="DOE Joint Genome Institute"/>
            <consortium name="Mycorrhizal Genomics Consortium"/>
            <person name="Kohler A."/>
            <person name="Kuo A."/>
            <person name="Nagy L.G."/>
            <person name="Floudas D."/>
            <person name="Copeland A."/>
            <person name="Barry K.W."/>
            <person name="Cichocki N."/>
            <person name="Veneault-Fourrey C."/>
            <person name="LaButti K."/>
            <person name="Lindquist E.A."/>
            <person name="Lipzen A."/>
            <person name="Lundell T."/>
            <person name="Morin E."/>
            <person name="Murat C."/>
            <person name="Riley R."/>
            <person name="Ohm R."/>
            <person name="Sun H."/>
            <person name="Tunlid A."/>
            <person name="Henrissat B."/>
            <person name="Grigoriev I.V."/>
            <person name="Hibbett D.S."/>
            <person name="Martin F."/>
        </authorList>
    </citation>
    <scope>NUCLEOTIDE SEQUENCE [LARGE SCALE GENOMIC DNA]</scope>
    <source>
        <strain evidence="2">441</strain>
    </source>
</reference>
<gene>
    <name evidence="1" type="ORF">PISMIDRAFT_280478</name>
</gene>